<accession>A0A1Q2CMK0</accession>
<evidence type="ECO:0000259" key="1">
    <source>
        <dbReference type="Pfam" id="PF06114"/>
    </source>
</evidence>
<dbReference type="Proteomes" id="UP000188145">
    <property type="component" value="Chromosome"/>
</dbReference>
<proteinExistence type="predicted"/>
<reference evidence="3" key="1">
    <citation type="submission" date="2017-02" db="EMBL/GenBank/DDBJ databases">
        <title>Tessaracoccus aquaemaris sp. nov., isolated from the intestine of a Korean rockfish, Sebastes schlegelii, in a marine aquaculture pond.</title>
        <authorList>
            <person name="Tak E.J."/>
            <person name="Bae J.-W."/>
        </authorList>
    </citation>
    <scope>NUCLEOTIDE SEQUENCE [LARGE SCALE GENOMIC DNA]</scope>
    <source>
        <strain evidence="3">NSG39</strain>
    </source>
</reference>
<dbReference type="KEGG" id="tes:BW730_06990"/>
<organism evidence="2 3">
    <name type="scientific">Tessaracoccus aquimaris</name>
    <dbReference type="NCBI Taxonomy" id="1332264"/>
    <lineage>
        <taxon>Bacteria</taxon>
        <taxon>Bacillati</taxon>
        <taxon>Actinomycetota</taxon>
        <taxon>Actinomycetes</taxon>
        <taxon>Propionibacteriales</taxon>
        <taxon>Propionibacteriaceae</taxon>
        <taxon>Tessaracoccus</taxon>
    </lineage>
</organism>
<dbReference type="OrthoDB" id="9794834at2"/>
<dbReference type="Pfam" id="PF06114">
    <property type="entry name" value="Peptidase_M78"/>
    <property type="match status" value="1"/>
</dbReference>
<keyword evidence="3" id="KW-1185">Reference proteome</keyword>
<dbReference type="AlphaFoldDB" id="A0A1Q2CMK0"/>
<dbReference type="InterPro" id="IPR052345">
    <property type="entry name" value="Rad_response_metalloprotease"/>
</dbReference>
<dbReference type="EMBL" id="CP019606">
    <property type="protein sequence ID" value="AQP47285.1"/>
    <property type="molecule type" value="Genomic_DNA"/>
</dbReference>
<name>A0A1Q2CMK0_9ACTN</name>
<evidence type="ECO:0000313" key="2">
    <source>
        <dbReference type="EMBL" id="AQP47285.1"/>
    </source>
</evidence>
<feature type="domain" description="IrrE N-terminal-like" evidence="1">
    <location>
        <begin position="67"/>
        <end position="180"/>
    </location>
</feature>
<gene>
    <name evidence="2" type="ORF">BW730_06990</name>
</gene>
<sequence>MNNNHPQQQSILKRLRSLSPSRACTFDEALGLAERQAIRLGHILMGQSLGFQFSGITDQHIAELPRITVVYEKLPVSGMSHWNGREWIICINKDDPEVRKRFTLLHEFKHVIDHGRTHQLYTGDRRTTPHEQAERAADYFAGCALVPRTALKHAWGNGLQHPAVLADHFSVSEAAIRVRLDQTGLSREVDPEPEITRPRARCQRPVWTPRWQKQRFVVQRPNYSGASARKG</sequence>
<dbReference type="PANTHER" id="PTHR43236:SF1">
    <property type="entry name" value="BLL7220 PROTEIN"/>
    <property type="match status" value="1"/>
</dbReference>
<protein>
    <recommendedName>
        <fullName evidence="1">IrrE N-terminal-like domain-containing protein</fullName>
    </recommendedName>
</protein>
<dbReference type="Gene3D" id="1.10.10.2910">
    <property type="match status" value="1"/>
</dbReference>
<evidence type="ECO:0000313" key="3">
    <source>
        <dbReference type="Proteomes" id="UP000188145"/>
    </source>
</evidence>
<dbReference type="PANTHER" id="PTHR43236">
    <property type="entry name" value="ANTITOXIN HIGA1"/>
    <property type="match status" value="1"/>
</dbReference>
<dbReference type="InterPro" id="IPR010359">
    <property type="entry name" value="IrrE_HExxH"/>
</dbReference>